<gene>
    <name evidence="13 14" type="primary">recU</name>
    <name evidence="14" type="ORF">FYJ50_07255</name>
</gene>
<keyword evidence="2 13" id="KW-0963">Cytoplasm</keyword>
<protein>
    <recommendedName>
        <fullName evidence="12 13">Holliday junction resolvase RecU</fullName>
        <ecNumber evidence="13">3.1.21.10</ecNumber>
    </recommendedName>
    <alternativeName>
        <fullName evidence="13">Recombination protein U homolog</fullName>
    </alternativeName>
</protein>
<accession>A0A7X2N3M8</accession>
<comment type="function">
    <text evidence="13">Endonuclease that resolves Holliday junction intermediates in genetic recombination. Cleaves mobile four-strand junctions by introducing symmetrical nicks in paired strands. Promotes annealing of linear ssDNA with homologous dsDNA. Required for DNA repair, homologous recombination and chromosome segregation.</text>
</comment>
<keyword evidence="7 13" id="KW-0378">Hydrolase</keyword>
<dbReference type="InterPro" id="IPR011856">
    <property type="entry name" value="tRNA_endonuc-like_dom_sf"/>
</dbReference>
<dbReference type="NCBIfam" id="TIGR00648">
    <property type="entry name" value="recU"/>
    <property type="match status" value="1"/>
</dbReference>
<dbReference type="GO" id="GO:0006281">
    <property type="term" value="P:DNA repair"/>
    <property type="evidence" value="ECO:0007669"/>
    <property type="project" value="UniProtKB-UniRule"/>
</dbReference>
<dbReference type="SUPFAM" id="SSF52980">
    <property type="entry name" value="Restriction endonuclease-like"/>
    <property type="match status" value="1"/>
</dbReference>
<dbReference type="Gene3D" id="3.40.1350.10">
    <property type="match status" value="1"/>
</dbReference>
<reference evidence="14 15" key="1">
    <citation type="submission" date="2019-08" db="EMBL/GenBank/DDBJ databases">
        <title>In-depth cultivation of the pig gut microbiome towards novel bacterial diversity and tailored functional studies.</title>
        <authorList>
            <person name="Wylensek D."/>
            <person name="Hitch T.C.A."/>
            <person name="Clavel T."/>
        </authorList>
    </citation>
    <scope>NUCLEOTIDE SEQUENCE [LARGE SCALE GENOMIC DNA]</scope>
    <source>
        <strain evidence="14 15">LKV-178-WT-2G</strain>
    </source>
</reference>
<evidence type="ECO:0000256" key="11">
    <source>
        <dbReference type="ARBA" id="ARBA00023447"/>
    </source>
</evidence>
<dbReference type="GO" id="GO:0003676">
    <property type="term" value="F:nucleic acid binding"/>
    <property type="evidence" value="ECO:0007669"/>
    <property type="project" value="InterPro"/>
</dbReference>
<dbReference type="InterPro" id="IPR011335">
    <property type="entry name" value="Restrct_endonuc-II-like"/>
</dbReference>
<dbReference type="GO" id="GO:0008821">
    <property type="term" value="F:crossover junction DNA endonuclease activity"/>
    <property type="evidence" value="ECO:0007669"/>
    <property type="project" value="UniProtKB-EC"/>
</dbReference>
<feature type="binding site" evidence="13">
    <location>
        <position position="99"/>
    </location>
    <ligand>
        <name>Mg(2+)</name>
        <dbReference type="ChEBI" id="CHEBI:18420"/>
    </ligand>
</feature>
<comment type="catalytic activity">
    <reaction evidence="13">
        <text>Endonucleolytic cleavage at a junction such as a reciprocal single-stranded crossover between two homologous DNA duplexes (Holliday junction).</text>
        <dbReference type="EC" id="3.1.21.10"/>
    </reaction>
</comment>
<feature type="binding site" evidence="13">
    <location>
        <position position="118"/>
    </location>
    <ligand>
        <name>Mg(2+)</name>
        <dbReference type="ChEBI" id="CHEBI:18420"/>
    </ligand>
</feature>
<dbReference type="AlphaFoldDB" id="A0A7X2N3M8"/>
<comment type="caution">
    <text evidence="14">The sequence shown here is derived from an EMBL/GenBank/DDBJ whole genome shotgun (WGS) entry which is preliminary data.</text>
</comment>
<keyword evidence="10 13" id="KW-0234">DNA repair</keyword>
<evidence type="ECO:0000256" key="3">
    <source>
        <dbReference type="ARBA" id="ARBA00022722"/>
    </source>
</evidence>
<evidence type="ECO:0000313" key="15">
    <source>
        <dbReference type="Proteomes" id="UP000470082"/>
    </source>
</evidence>
<keyword evidence="8 13" id="KW-0460">Magnesium</keyword>
<keyword evidence="9 13" id="KW-0233">DNA recombination</keyword>
<evidence type="ECO:0000256" key="5">
    <source>
        <dbReference type="ARBA" id="ARBA00022759"/>
    </source>
</evidence>
<evidence type="ECO:0000313" key="14">
    <source>
        <dbReference type="EMBL" id="MSS01889.1"/>
    </source>
</evidence>
<evidence type="ECO:0000256" key="10">
    <source>
        <dbReference type="ARBA" id="ARBA00023204"/>
    </source>
</evidence>
<dbReference type="EC" id="3.1.21.10" evidence="13"/>
<evidence type="ECO:0000256" key="12">
    <source>
        <dbReference type="ARBA" id="ARBA00029523"/>
    </source>
</evidence>
<evidence type="ECO:0000256" key="4">
    <source>
        <dbReference type="ARBA" id="ARBA00022723"/>
    </source>
</evidence>
<feature type="binding site" evidence="13">
    <location>
        <position position="86"/>
    </location>
    <ligand>
        <name>Mg(2+)</name>
        <dbReference type="ChEBI" id="CHEBI:18420"/>
    </ligand>
</feature>
<dbReference type="EMBL" id="VUMM01000014">
    <property type="protein sequence ID" value="MSS01889.1"/>
    <property type="molecule type" value="Genomic_DNA"/>
</dbReference>
<evidence type="ECO:0000256" key="1">
    <source>
        <dbReference type="ARBA" id="ARBA00004496"/>
    </source>
</evidence>
<keyword evidence="3 13" id="KW-0540">Nuclease</keyword>
<comment type="cofactor">
    <cofactor evidence="13">
        <name>Mg(2+)</name>
        <dbReference type="ChEBI" id="CHEBI:18420"/>
    </cofactor>
    <text evidence="13">Binds 1 Mg(2+) ion per subunit.</text>
</comment>
<dbReference type="Pfam" id="PF03838">
    <property type="entry name" value="RecU"/>
    <property type="match status" value="1"/>
</dbReference>
<dbReference type="PIRSF" id="PIRSF037785">
    <property type="entry name" value="RecU"/>
    <property type="match status" value="1"/>
</dbReference>
<dbReference type="Proteomes" id="UP000470082">
    <property type="component" value="Unassembled WGS sequence"/>
</dbReference>
<dbReference type="GO" id="GO:0005737">
    <property type="term" value="C:cytoplasm"/>
    <property type="evidence" value="ECO:0007669"/>
    <property type="project" value="UniProtKB-SubCell"/>
</dbReference>
<dbReference type="HAMAP" id="MF_00130">
    <property type="entry name" value="RecU"/>
    <property type="match status" value="1"/>
</dbReference>
<feature type="site" description="Transition state stabilizer" evidence="13">
    <location>
        <position position="101"/>
    </location>
</feature>
<dbReference type="InterPro" id="IPR004612">
    <property type="entry name" value="Resolv_RecU"/>
</dbReference>
<dbReference type="CDD" id="cd22354">
    <property type="entry name" value="RecU-like"/>
    <property type="match status" value="1"/>
</dbReference>
<evidence type="ECO:0000256" key="13">
    <source>
        <dbReference type="HAMAP-Rule" id="MF_00130"/>
    </source>
</evidence>
<sequence>MFLMSTIKYPGAQHPVIKGSNVMDHHSKRGMFLENDVNESNQYYRECKRALIYKKPTPVQVVRVDYPARNKAKIVEAYYRTPSTTDYNGVYRGKYLDFEAKETKNKTQFPISMIHSHQIEHLKGVKYHGGIGFFLIRFNSHDKTFLIDSADLILAIEKAEKSFIPYMWFEKNGIVIKEGLYPRLSYLDAVDAKYFKEDN</sequence>
<keyword evidence="5 13" id="KW-0255">Endonuclease</keyword>
<evidence type="ECO:0000256" key="2">
    <source>
        <dbReference type="ARBA" id="ARBA00022490"/>
    </source>
</evidence>
<dbReference type="GO" id="GO:0007059">
    <property type="term" value="P:chromosome segregation"/>
    <property type="evidence" value="ECO:0007669"/>
    <property type="project" value="UniProtKB-UniRule"/>
</dbReference>
<name>A0A7X2N3M8_9FIRM</name>
<dbReference type="GO" id="GO:0000287">
    <property type="term" value="F:magnesium ion binding"/>
    <property type="evidence" value="ECO:0007669"/>
    <property type="project" value="UniProtKB-UniRule"/>
</dbReference>
<keyword evidence="4 13" id="KW-0479">Metal-binding</keyword>
<evidence type="ECO:0000256" key="9">
    <source>
        <dbReference type="ARBA" id="ARBA00023172"/>
    </source>
</evidence>
<keyword evidence="6 13" id="KW-0227">DNA damage</keyword>
<proteinExistence type="inferred from homology"/>
<keyword evidence="15" id="KW-1185">Reference proteome</keyword>
<dbReference type="NCBIfam" id="NF002584">
    <property type="entry name" value="PRK02234.1-5"/>
    <property type="match status" value="1"/>
</dbReference>
<feature type="binding site" evidence="13">
    <location>
        <position position="84"/>
    </location>
    <ligand>
        <name>Mg(2+)</name>
        <dbReference type="ChEBI" id="CHEBI:18420"/>
    </ligand>
</feature>
<dbReference type="GO" id="GO:0006310">
    <property type="term" value="P:DNA recombination"/>
    <property type="evidence" value="ECO:0007669"/>
    <property type="project" value="UniProtKB-UniRule"/>
</dbReference>
<evidence type="ECO:0000256" key="8">
    <source>
        <dbReference type="ARBA" id="ARBA00022842"/>
    </source>
</evidence>
<comment type="subcellular location">
    <subcellularLocation>
        <location evidence="1 13">Cytoplasm</location>
    </subcellularLocation>
</comment>
<comment type="similarity">
    <text evidence="11 13">Belongs to the RecU family.</text>
</comment>
<organism evidence="14 15">
    <name type="scientific">Floccifex porci</name>
    <dbReference type="NCBI Taxonomy" id="2606629"/>
    <lineage>
        <taxon>Bacteria</taxon>
        <taxon>Bacillati</taxon>
        <taxon>Bacillota</taxon>
        <taxon>Erysipelotrichia</taxon>
        <taxon>Erysipelotrichales</taxon>
        <taxon>Erysipelotrichaceae</taxon>
        <taxon>Floccifex</taxon>
    </lineage>
</organism>
<evidence type="ECO:0000256" key="6">
    <source>
        <dbReference type="ARBA" id="ARBA00022763"/>
    </source>
</evidence>
<evidence type="ECO:0000256" key="7">
    <source>
        <dbReference type="ARBA" id="ARBA00022801"/>
    </source>
</evidence>